<dbReference type="PANTHER" id="PTHR12526">
    <property type="entry name" value="GLYCOSYLTRANSFERASE"/>
    <property type="match status" value="1"/>
</dbReference>
<evidence type="ECO:0000313" key="4">
    <source>
        <dbReference type="Proteomes" id="UP000824267"/>
    </source>
</evidence>
<evidence type="ECO:0000259" key="1">
    <source>
        <dbReference type="Pfam" id="PF00534"/>
    </source>
</evidence>
<dbReference type="SUPFAM" id="SSF53756">
    <property type="entry name" value="UDP-Glycosyltransferase/glycogen phosphorylase"/>
    <property type="match status" value="1"/>
</dbReference>
<dbReference type="EC" id="2.4.-.-" evidence="3"/>
<evidence type="ECO:0000259" key="2">
    <source>
        <dbReference type="Pfam" id="PF13439"/>
    </source>
</evidence>
<dbReference type="PANTHER" id="PTHR12526:SF630">
    <property type="entry name" value="GLYCOSYLTRANSFERASE"/>
    <property type="match status" value="1"/>
</dbReference>
<dbReference type="InterPro" id="IPR001296">
    <property type="entry name" value="Glyco_trans_1"/>
</dbReference>
<evidence type="ECO:0000313" key="3">
    <source>
        <dbReference type="EMBL" id="HIW87270.1"/>
    </source>
</evidence>
<dbReference type="Pfam" id="PF00534">
    <property type="entry name" value="Glycos_transf_1"/>
    <property type="match status" value="1"/>
</dbReference>
<keyword evidence="3" id="KW-0808">Transferase</keyword>
<dbReference type="EMBL" id="DXGG01000111">
    <property type="protein sequence ID" value="HIW87270.1"/>
    <property type="molecule type" value="Genomic_DNA"/>
</dbReference>
<organism evidence="3 4">
    <name type="scientific">Candidatus Onthomorpha intestinigallinarum</name>
    <dbReference type="NCBI Taxonomy" id="2840880"/>
    <lineage>
        <taxon>Bacteria</taxon>
        <taxon>Pseudomonadati</taxon>
        <taxon>Bacteroidota</taxon>
        <taxon>Bacteroidia</taxon>
        <taxon>Bacteroidales</taxon>
        <taxon>Candidatus Onthomorpha</taxon>
    </lineage>
</organism>
<dbReference type="Proteomes" id="UP000824267">
    <property type="component" value="Unassembled WGS sequence"/>
</dbReference>
<dbReference type="GO" id="GO:0016757">
    <property type="term" value="F:glycosyltransferase activity"/>
    <property type="evidence" value="ECO:0007669"/>
    <property type="project" value="UniProtKB-KW"/>
</dbReference>
<dbReference type="Gene3D" id="3.40.50.2000">
    <property type="entry name" value="Glycogen Phosphorylase B"/>
    <property type="match status" value="2"/>
</dbReference>
<feature type="domain" description="Glycosyl transferase family 1" evidence="1">
    <location>
        <begin position="179"/>
        <end position="340"/>
    </location>
</feature>
<name>A0A9D1UI48_9BACT</name>
<dbReference type="AlphaFoldDB" id="A0A9D1UI48"/>
<dbReference type="Pfam" id="PF13439">
    <property type="entry name" value="Glyco_transf_4"/>
    <property type="match status" value="1"/>
</dbReference>
<feature type="domain" description="Glycosyltransferase subfamily 4-like N-terminal" evidence="2">
    <location>
        <begin position="16"/>
        <end position="167"/>
    </location>
</feature>
<reference evidence="3" key="1">
    <citation type="journal article" date="2021" name="PeerJ">
        <title>Extensive microbial diversity within the chicken gut microbiome revealed by metagenomics and culture.</title>
        <authorList>
            <person name="Gilroy R."/>
            <person name="Ravi A."/>
            <person name="Getino M."/>
            <person name="Pursley I."/>
            <person name="Horton D.L."/>
            <person name="Alikhan N.F."/>
            <person name="Baker D."/>
            <person name="Gharbi K."/>
            <person name="Hall N."/>
            <person name="Watson M."/>
            <person name="Adriaenssens E.M."/>
            <person name="Foster-Nyarko E."/>
            <person name="Jarju S."/>
            <person name="Secka A."/>
            <person name="Antonio M."/>
            <person name="Oren A."/>
            <person name="Chaudhuri R.R."/>
            <person name="La Ragione R."/>
            <person name="Hildebrand F."/>
            <person name="Pallen M.J."/>
        </authorList>
    </citation>
    <scope>NUCLEOTIDE SEQUENCE</scope>
    <source>
        <strain evidence="3">Gambia16-930</strain>
    </source>
</reference>
<keyword evidence="3" id="KW-0328">Glycosyltransferase</keyword>
<dbReference type="InterPro" id="IPR028098">
    <property type="entry name" value="Glyco_trans_4-like_N"/>
</dbReference>
<sequence length="366" mass="42161">MNCKRILFLSPNLGSGGAERQMVTIASLFKDKGYDVEFLCYSEGNFYEHILKDKGITVHWIIQSNYLKRMFTVRRFIRKGGYNAIVSFLQTPNFLNNFAAVGGKKWKVIIGKRSIMDKNTFSKRGKFFIWFQRYSDAIVCNSENVKGMWLRYYPRYKNKLRVIYNTVVLHSVSTEYIPKRDGRLYIVVAASYQYLKNPIGVVNALALMNNEEREKIRIDWYGRKEVVRGDTRAYDEAIELIKQHGLGDVIELHEDTKDIHSRMHEADMIGLFSSNEGLPNAICEGMSLGKPVIMSKVSDYDVLIDESNGFLCDWDSAESIRDVFIKASSLTIDKLVQMGECSRHKAERLFENASVIDKWIDVVNSD</sequence>
<proteinExistence type="predicted"/>
<reference evidence="3" key="2">
    <citation type="submission" date="2021-04" db="EMBL/GenBank/DDBJ databases">
        <authorList>
            <person name="Gilroy R."/>
        </authorList>
    </citation>
    <scope>NUCLEOTIDE SEQUENCE</scope>
    <source>
        <strain evidence="3">Gambia16-930</strain>
    </source>
</reference>
<comment type="caution">
    <text evidence="3">The sequence shown here is derived from an EMBL/GenBank/DDBJ whole genome shotgun (WGS) entry which is preliminary data.</text>
</comment>
<protein>
    <submittedName>
        <fullName evidence="3">Glycosyltransferase</fullName>
        <ecNumber evidence="3">2.4.-.-</ecNumber>
    </submittedName>
</protein>
<gene>
    <name evidence="3" type="ORF">IAC47_03230</name>
</gene>
<accession>A0A9D1UI48</accession>